<accession>A0A975C347</accession>
<protein>
    <recommendedName>
        <fullName evidence="4">DUF4440 domain-containing protein</fullName>
    </recommendedName>
</protein>
<sequence length="139" mass="15452">MNRILTATAAGLYVALLAHPVNAQSARELLDQEDARFCSHPEVWMRASVVVKGLLPTWKFSAAQRDAMDVAFSDQRFDFEHPDRIQVICSATVTLTSGGHAHSIRTRFDALPRDQAHDFRLEATNSSDLIDFLSALESP</sequence>
<dbReference type="RefSeq" id="WP_207868871.1">
    <property type="nucleotide sequence ID" value="NZ_CP062222.1"/>
</dbReference>
<keyword evidence="3" id="KW-1185">Reference proteome</keyword>
<dbReference type="AlphaFoldDB" id="A0A975C347"/>
<keyword evidence="1" id="KW-0732">Signal</keyword>
<evidence type="ECO:0000256" key="1">
    <source>
        <dbReference type="SAM" id="SignalP"/>
    </source>
</evidence>
<reference evidence="2" key="1">
    <citation type="submission" date="2020-09" db="EMBL/GenBank/DDBJ databases">
        <title>Brevundimonas sp. LVF2 isolated from a puddle in Goettingen, Germany.</title>
        <authorList>
            <person name="Friedrich I."/>
            <person name="Klassen A."/>
            <person name="Hannes N."/>
            <person name="Schneider D."/>
            <person name="Hertel R."/>
            <person name="Daniel R."/>
        </authorList>
    </citation>
    <scope>NUCLEOTIDE SEQUENCE</scope>
    <source>
        <strain evidence="2">LVF2</strain>
    </source>
</reference>
<organism evidence="2 3">
    <name type="scientific">Brevundimonas goettingensis</name>
    <dbReference type="NCBI Taxonomy" id="2774190"/>
    <lineage>
        <taxon>Bacteria</taxon>
        <taxon>Pseudomonadati</taxon>
        <taxon>Pseudomonadota</taxon>
        <taxon>Alphaproteobacteria</taxon>
        <taxon>Caulobacterales</taxon>
        <taxon>Caulobacteraceae</taxon>
        <taxon>Brevundimonas</taxon>
    </lineage>
</organism>
<evidence type="ECO:0000313" key="2">
    <source>
        <dbReference type="EMBL" id="QTC90456.1"/>
    </source>
</evidence>
<dbReference type="KEGG" id="bgoe:IFJ75_14385"/>
<feature type="chain" id="PRO_5038112271" description="DUF4440 domain-containing protein" evidence="1">
    <location>
        <begin position="24"/>
        <end position="139"/>
    </location>
</feature>
<feature type="signal peptide" evidence="1">
    <location>
        <begin position="1"/>
        <end position="23"/>
    </location>
</feature>
<evidence type="ECO:0000313" key="3">
    <source>
        <dbReference type="Proteomes" id="UP000663918"/>
    </source>
</evidence>
<evidence type="ECO:0008006" key="4">
    <source>
        <dbReference type="Google" id="ProtNLM"/>
    </source>
</evidence>
<proteinExistence type="predicted"/>
<gene>
    <name evidence="2" type="ORF">IFJ75_14385</name>
</gene>
<dbReference type="Proteomes" id="UP000663918">
    <property type="component" value="Chromosome"/>
</dbReference>
<dbReference type="EMBL" id="CP062222">
    <property type="protein sequence ID" value="QTC90456.1"/>
    <property type="molecule type" value="Genomic_DNA"/>
</dbReference>
<name>A0A975C347_9CAUL</name>